<evidence type="ECO:0000313" key="1">
    <source>
        <dbReference type="EMBL" id="AVB75671.1"/>
    </source>
</evidence>
<dbReference type="GO" id="GO:0051213">
    <property type="term" value="F:dioxygenase activity"/>
    <property type="evidence" value="ECO:0007669"/>
    <property type="project" value="UniProtKB-KW"/>
</dbReference>
<dbReference type="Proteomes" id="UP000239462">
    <property type="component" value="Chromosome"/>
</dbReference>
<dbReference type="CDD" id="cd20290">
    <property type="entry name" value="cupin_Mj0764-like"/>
    <property type="match status" value="1"/>
</dbReference>
<reference evidence="1" key="2">
    <citation type="submission" date="2018-02" db="EMBL/GenBank/DDBJ databases">
        <title>Complete genome sequence of the Methanococcus maripaludis type strain JJ (DSM 2067), a model for selenoprotein synthesis in Archaea.</title>
        <authorList>
            <person name="Poehlein A."/>
            <person name="Heym D."/>
            <person name="Quitzke V."/>
            <person name="Fersch J."/>
            <person name="Daniel R."/>
            <person name="Rother M."/>
        </authorList>
    </citation>
    <scope>NUCLEOTIDE SEQUENCE [LARGE SCALE GENOMIC DNA]</scope>
    <source>
        <strain evidence="1">DSM 2067</strain>
    </source>
</reference>
<dbReference type="GeneID" id="36101348"/>
<keyword evidence="2" id="KW-0223">Dioxygenase</keyword>
<dbReference type="RefSeq" id="WP_104837333.1">
    <property type="nucleotide sequence ID" value="NZ_CP026606.1"/>
</dbReference>
<dbReference type="EMBL" id="CP026606">
    <property type="protein sequence ID" value="AVB75671.1"/>
    <property type="molecule type" value="Genomic_DNA"/>
</dbReference>
<evidence type="ECO:0000313" key="3">
    <source>
        <dbReference type="EMBL" id="MBB6497013.1"/>
    </source>
</evidence>
<name>A0A2L1C8H2_METMI</name>
<dbReference type="Gene3D" id="2.60.120.10">
    <property type="entry name" value="Jelly Rolls"/>
    <property type="match status" value="1"/>
</dbReference>
<dbReference type="InterPro" id="IPR014710">
    <property type="entry name" value="RmlC-like_jellyroll"/>
</dbReference>
<organism evidence="1 4">
    <name type="scientific">Methanococcus maripaludis</name>
    <name type="common">Methanococcus deltae</name>
    <dbReference type="NCBI Taxonomy" id="39152"/>
    <lineage>
        <taxon>Archaea</taxon>
        <taxon>Methanobacteriati</taxon>
        <taxon>Methanobacteriota</taxon>
        <taxon>Methanomada group</taxon>
        <taxon>Methanococci</taxon>
        <taxon>Methanococcales</taxon>
        <taxon>Methanococcaceae</taxon>
        <taxon>Methanococcus</taxon>
    </lineage>
</organism>
<dbReference type="EMBL" id="JACHED010000002">
    <property type="protein sequence ID" value="MBB6497013.1"/>
    <property type="molecule type" value="Genomic_DNA"/>
</dbReference>
<protein>
    <submittedName>
        <fullName evidence="2">Quercetin dioxygenase-like cupin family protein</fullName>
    </submittedName>
</protein>
<evidence type="ECO:0000313" key="2">
    <source>
        <dbReference type="EMBL" id="MBA2864088.1"/>
    </source>
</evidence>
<dbReference type="KEGG" id="mmad:MMJJ_02530"/>
<accession>A0A2L1C8H2</accession>
<dbReference type="AlphaFoldDB" id="A0A2L1C8H2"/>
<dbReference type="SUPFAM" id="SSF51182">
    <property type="entry name" value="RmlC-like cupins"/>
    <property type="match status" value="1"/>
</dbReference>
<dbReference type="Proteomes" id="UP000590564">
    <property type="component" value="Unassembled WGS sequence"/>
</dbReference>
<evidence type="ECO:0000313" key="6">
    <source>
        <dbReference type="Proteomes" id="UP000590564"/>
    </source>
</evidence>
<evidence type="ECO:0000313" key="4">
    <source>
        <dbReference type="Proteomes" id="UP000239462"/>
    </source>
</evidence>
<proteinExistence type="predicted"/>
<dbReference type="InterPro" id="IPR011051">
    <property type="entry name" value="RmlC_Cupin_sf"/>
</dbReference>
<gene>
    <name evidence="2" type="ORF">HNP94_001088</name>
    <name evidence="3" type="ORF">HNP96_001054</name>
    <name evidence="1" type="ORF">MMJJ_02530</name>
</gene>
<keyword evidence="2" id="KW-0560">Oxidoreductase</keyword>
<evidence type="ECO:0000313" key="5">
    <source>
        <dbReference type="Proteomes" id="UP000567099"/>
    </source>
</evidence>
<dbReference type="Proteomes" id="UP000567099">
    <property type="component" value="Unassembled WGS sequence"/>
</dbReference>
<sequence>MIEKVQNFNKSDKKLVEMLVNTDDIQIRHIMLPKGEFMPKHISNSNVNLVIVGGEMEITLEDQNPANYKKGTILSIPFNTKMLIKNENSETLEFFVLKAPHPKKLGAPEEAIKC</sequence>
<dbReference type="EMBL" id="JACDUO010000001">
    <property type="protein sequence ID" value="MBA2864088.1"/>
    <property type="molecule type" value="Genomic_DNA"/>
</dbReference>
<reference evidence="4" key="1">
    <citation type="journal article" date="2018" name="Genome Announc.">
        <title>Complete Genome Sequence of the Methanococcus maripaludis Type Strain JJ (DSM 2067), a Model for Selenoprotein Synthesis in Archaea.</title>
        <authorList>
            <person name="Poehlein A."/>
            <person name="Heym D."/>
            <person name="Quitzke V."/>
            <person name="Fersch J."/>
            <person name="Daniel R."/>
            <person name="Rother M."/>
        </authorList>
    </citation>
    <scope>NUCLEOTIDE SEQUENCE [LARGE SCALE GENOMIC DNA]</scope>
    <source>
        <strain evidence="4">DSM 2067</strain>
    </source>
</reference>
<reference evidence="3 6" key="3">
    <citation type="submission" date="2020-08" db="EMBL/GenBank/DDBJ databases">
        <title>Genomic Encyclopedia of Type Strains, Phase IV (KMG-V): Genome sequencing to study the core and pangenomes of soil and plant-associated prokaryotes.</title>
        <authorList>
            <person name="Whitman W."/>
        </authorList>
    </citation>
    <scope>NUCLEOTIDE SEQUENCE [LARGE SCALE GENOMIC DNA]</scope>
    <source>
        <strain evidence="2 5">C13</strain>
        <strain evidence="3 6">D1</strain>
    </source>
</reference>